<dbReference type="PROSITE" id="PS50294">
    <property type="entry name" value="WD_REPEATS_REGION"/>
    <property type="match status" value="1"/>
</dbReference>
<dbReference type="InterPro" id="IPR059157">
    <property type="entry name" value="WDR36-Utp21_N"/>
</dbReference>
<feature type="domain" description="WDR36/Utp21 N-terminal" evidence="5">
    <location>
        <begin position="64"/>
        <end position="343"/>
    </location>
</feature>
<dbReference type="SMART" id="SM00320">
    <property type="entry name" value="WD40"/>
    <property type="match status" value="7"/>
</dbReference>
<dbReference type="PANTHER" id="PTHR22840">
    <property type="entry name" value="WD REPEAT-CONTAINING PROTEIN 36"/>
    <property type="match status" value="1"/>
</dbReference>
<dbReference type="InterPro" id="IPR036322">
    <property type="entry name" value="WD40_repeat_dom_sf"/>
</dbReference>
<dbReference type="GO" id="GO:0006364">
    <property type="term" value="P:rRNA processing"/>
    <property type="evidence" value="ECO:0007669"/>
    <property type="project" value="TreeGrafter"/>
</dbReference>
<dbReference type="SUPFAM" id="SSF50978">
    <property type="entry name" value="WD40 repeat-like"/>
    <property type="match status" value="1"/>
</dbReference>
<dbReference type="Proteomes" id="UP000530660">
    <property type="component" value="Unassembled WGS sequence"/>
</dbReference>
<dbReference type="SUPFAM" id="SSF50998">
    <property type="entry name" value="Quinoprotein alcohol dehydrogenase-like"/>
    <property type="match status" value="1"/>
</dbReference>
<dbReference type="InterPro" id="IPR019775">
    <property type="entry name" value="WD40_repeat_CS"/>
</dbReference>
<keyword evidence="2" id="KW-0677">Repeat</keyword>
<evidence type="ECO:0000313" key="7">
    <source>
        <dbReference type="Proteomes" id="UP000530660"/>
    </source>
</evidence>
<dbReference type="InterPro" id="IPR001680">
    <property type="entry name" value="WD40_rpt"/>
</dbReference>
<dbReference type="InterPro" id="IPR011047">
    <property type="entry name" value="Quinoprotein_ADH-like_sf"/>
</dbReference>
<gene>
    <name evidence="6" type="primary">WDR36</name>
    <name evidence="6" type="ORF">F1559_001868</name>
</gene>
<keyword evidence="7" id="KW-1185">Reference proteome</keyword>
<feature type="repeat" description="WD" evidence="3">
    <location>
        <begin position="623"/>
        <end position="666"/>
    </location>
</feature>
<dbReference type="OrthoDB" id="10250769at2759"/>
<dbReference type="PANTHER" id="PTHR22840:SF12">
    <property type="entry name" value="WD REPEAT-CONTAINING PROTEIN 36"/>
    <property type="match status" value="1"/>
</dbReference>
<dbReference type="InterPro" id="IPR015943">
    <property type="entry name" value="WD40/YVTN_repeat-like_dom_sf"/>
</dbReference>
<dbReference type="Pfam" id="PF25168">
    <property type="entry name" value="Beta-prop_WDR36-Utp21_2nd"/>
    <property type="match status" value="1"/>
</dbReference>
<evidence type="ECO:0000259" key="5">
    <source>
        <dbReference type="Pfam" id="PF25171"/>
    </source>
</evidence>
<sequence length="849" mass="94678">MAKDKETSVKKGFQSEELASFGERTSLYAPFRVLGLVTSDGSPNSTGEVAPKPCLYELGIAPFVVIPIGRCLQLYDGRTLRLLSLSNPFPARITATAHLGRERLVVATERDLFIAEQLRLCAQIPNVHQGRISGLFSFQNGVFVSIDSVERCLRIFNRDNELIGEVFFGEDFTPNGRIIHPPAFLDTVCVGSEQGRLALVDIHRGRVTQTYNFSAFGAVTALAESPALDIIGVGFQSGSVVVFDIRQSRVIDQYDARTYLPVGAVAAVNALCFRNDDPQAFPHLLSIHAQGTLCVYDLDRQRLLEIMDRIHTGPCRMACFYRKEPILLTIGDDDNRMNMYVCDSPSGVPRLLKYRAGHRAPPTRVRFLGEDYRQLISSGSADQQLRVTSTISSYHHRELSQLTQRIRRARKRMRKHRKENLDQEPDEHTLEDHSEQELLLPPVTDFAVSDARRNDPNFANLVTCHLGSADVYTWRYEQNHRFRHILQYRGDAPEAFDSSTATCVSISTCGHFAAVGLSIGHIDLYNLQSGSHRWRITNAHRPGGVAGTAFDGSGGLLASVGTHDGRLNIYRHQTREKLIEIRTGSPSLHLIWSAVSDLLAFSCADDFSIKVYEPLSGRCVRELNGHTARITDLCFSSATDGRQILSTSLDGTLRTWDLVAGRCVDVLRMTAAPTSCAMSPKGDFIVTTNVGRIGVYMWLCKAYYRGPAEQGNLVALSALSHDGANHEELWMRHPVRLPDLATRWHPLDRPELEVIPVEDHRSGCLSLTIEPPEDGHSGVVFSNQPETHWLLLPYLDELRERNKPREHAQSTEKELKLRPLVSGLDMNEANRPGSCTAIDRPSNITVTGR</sequence>
<comment type="caution">
    <text evidence="6">The sequence shown here is derived from an EMBL/GenBank/DDBJ whole genome shotgun (WGS) entry which is preliminary data.</text>
</comment>
<dbReference type="EMBL" id="VWRR01000017">
    <property type="protein sequence ID" value="KAF6000873.1"/>
    <property type="molecule type" value="Genomic_DNA"/>
</dbReference>
<dbReference type="PROSITE" id="PS50082">
    <property type="entry name" value="WD_REPEATS_2"/>
    <property type="match status" value="1"/>
</dbReference>
<dbReference type="Gene3D" id="2.130.10.10">
    <property type="entry name" value="YVTN repeat-like/Quinoprotein amine dehydrogenase"/>
    <property type="match status" value="2"/>
</dbReference>
<evidence type="ECO:0000256" key="1">
    <source>
        <dbReference type="ARBA" id="ARBA00022574"/>
    </source>
</evidence>
<feature type="compositionally biased region" description="Basic and acidic residues" evidence="4">
    <location>
        <begin position="426"/>
        <end position="435"/>
    </location>
</feature>
<accession>A0A7J7ICP3</accession>
<name>A0A7J7ICP3_9RHOD</name>
<dbReference type="PROSITE" id="PS00678">
    <property type="entry name" value="WD_REPEATS_1"/>
    <property type="match status" value="1"/>
</dbReference>
<dbReference type="GO" id="GO:0034388">
    <property type="term" value="C:Pwp2p-containing subcomplex of 90S preribosome"/>
    <property type="evidence" value="ECO:0007669"/>
    <property type="project" value="TreeGrafter"/>
</dbReference>
<evidence type="ECO:0000256" key="3">
    <source>
        <dbReference type="PROSITE-ProRule" id="PRU00221"/>
    </source>
</evidence>
<organism evidence="6 7">
    <name type="scientific">Cyanidiococcus yangmingshanensis</name>
    <dbReference type="NCBI Taxonomy" id="2690220"/>
    <lineage>
        <taxon>Eukaryota</taxon>
        <taxon>Rhodophyta</taxon>
        <taxon>Bangiophyceae</taxon>
        <taxon>Cyanidiales</taxon>
        <taxon>Cyanidiaceae</taxon>
        <taxon>Cyanidiococcus</taxon>
    </lineage>
</organism>
<proteinExistence type="predicted"/>
<feature type="region of interest" description="Disordered" evidence="4">
    <location>
        <begin position="826"/>
        <end position="849"/>
    </location>
</feature>
<dbReference type="Pfam" id="PF25171">
    <property type="entry name" value="Beta-prop_WDR36-Utp21_1st"/>
    <property type="match status" value="1"/>
</dbReference>
<evidence type="ECO:0000256" key="4">
    <source>
        <dbReference type="SAM" id="MobiDB-lite"/>
    </source>
</evidence>
<dbReference type="GO" id="GO:0032040">
    <property type="term" value="C:small-subunit processome"/>
    <property type="evidence" value="ECO:0007669"/>
    <property type="project" value="TreeGrafter"/>
</dbReference>
<feature type="region of interest" description="Disordered" evidence="4">
    <location>
        <begin position="412"/>
        <end position="435"/>
    </location>
</feature>
<dbReference type="AlphaFoldDB" id="A0A7J7ICP3"/>
<reference evidence="6 7" key="1">
    <citation type="journal article" date="2020" name="J. Phycol.">
        <title>Comparative genome analysis reveals Cyanidiococcus gen. nov., a new extremophilic red algal genus sister to Cyanidioschyzon (Cyanidioschyzonaceae, Rhodophyta).</title>
        <authorList>
            <person name="Liu S.-L."/>
            <person name="Chiang Y.-R."/>
            <person name="Yoon H.S."/>
            <person name="Fu H.-Y."/>
        </authorList>
    </citation>
    <scope>NUCLEOTIDE SEQUENCE [LARGE SCALE GENOMIC DNA]</scope>
    <source>
        <strain evidence="6 7">THAL066</strain>
    </source>
</reference>
<evidence type="ECO:0000256" key="2">
    <source>
        <dbReference type="ARBA" id="ARBA00022737"/>
    </source>
</evidence>
<keyword evidence="1 3" id="KW-0853">WD repeat</keyword>
<protein>
    <submittedName>
        <fullName evidence="6">WD repeat-containing protein 36</fullName>
    </submittedName>
</protein>
<evidence type="ECO:0000313" key="6">
    <source>
        <dbReference type="EMBL" id="KAF6000873.1"/>
    </source>
</evidence>